<reference evidence="2" key="1">
    <citation type="journal article" date="2013" name="Nat. Genet.">
        <title>The wheat powdery mildew genome shows the unique evolution of an obligate biotroph.</title>
        <authorList>
            <person name="Wicker T."/>
            <person name="Oberhaensli S."/>
            <person name="Parlange F."/>
            <person name="Buchmann J.P."/>
            <person name="Shatalina M."/>
            <person name="Roffler S."/>
            <person name="Ben-David R."/>
            <person name="Dolezel J."/>
            <person name="Simkova H."/>
            <person name="Schulze-Lefert P."/>
            <person name="Spanu P.D."/>
            <person name="Bruggmann R."/>
            <person name="Amselem J."/>
            <person name="Quesneville H."/>
            <person name="Ver Loren van Themaat E."/>
            <person name="Paape T."/>
            <person name="Shimizu K.K."/>
            <person name="Keller B."/>
        </authorList>
    </citation>
    <scope>NUCLEOTIDE SEQUENCE [LARGE SCALE GENOMIC DNA]</scope>
    <source>
        <strain evidence="2">96224</strain>
    </source>
</reference>
<accession>A0A656KFZ4</accession>
<name>A0A656KFZ4_BLUGR</name>
<dbReference type="AlphaFoldDB" id="A0A656KFZ4"/>
<dbReference type="EMBL" id="KE375143">
    <property type="protein sequence ID" value="EPQ62912.1"/>
    <property type="molecule type" value="Genomic_DNA"/>
</dbReference>
<dbReference type="Proteomes" id="UP000053110">
    <property type="component" value="Unassembled WGS sequence"/>
</dbReference>
<evidence type="ECO:0000313" key="1">
    <source>
        <dbReference type="EMBL" id="EPQ62912.1"/>
    </source>
</evidence>
<evidence type="ECO:0000313" key="2">
    <source>
        <dbReference type="Proteomes" id="UP000053110"/>
    </source>
</evidence>
<proteinExistence type="predicted"/>
<sequence>MKEKPSGDLPIALTTEILVGSTSGWRIGVVSQPLATVISQGDSGRASIGDF</sequence>
<organism evidence="1 2">
    <name type="scientific">Blumeria graminis f. sp. tritici 96224</name>
    <dbReference type="NCBI Taxonomy" id="1268274"/>
    <lineage>
        <taxon>Eukaryota</taxon>
        <taxon>Fungi</taxon>
        <taxon>Dikarya</taxon>
        <taxon>Ascomycota</taxon>
        <taxon>Pezizomycotina</taxon>
        <taxon>Leotiomycetes</taxon>
        <taxon>Erysiphales</taxon>
        <taxon>Erysiphaceae</taxon>
        <taxon>Blumeria</taxon>
    </lineage>
</organism>
<gene>
    <name evidence="1" type="ORF">BGT96224_4575</name>
</gene>
<protein>
    <submittedName>
        <fullName evidence="1">Uncharacterized protein</fullName>
    </submittedName>
</protein>